<reference evidence="1 2" key="1">
    <citation type="journal article" date="2024" name="Ann. Entomol. Soc. Am.">
        <title>Genomic analyses of the southern and eastern yellowjacket wasps (Hymenoptera: Vespidae) reveal evolutionary signatures of social life.</title>
        <authorList>
            <person name="Catto M.A."/>
            <person name="Caine P.B."/>
            <person name="Orr S.E."/>
            <person name="Hunt B.G."/>
            <person name="Goodisman M.A.D."/>
        </authorList>
    </citation>
    <scope>NUCLEOTIDE SEQUENCE [LARGE SCALE GENOMIC DNA]</scope>
    <source>
        <strain evidence="1">232</strain>
        <tissue evidence="1">Head and thorax</tissue>
    </source>
</reference>
<sequence>TVFVQSAEIDFSHKHDNSDSSSNIIVPKKNHILQLHSNDSGTELTSGNYLLNDNTIWQDVTHKVINLLKIDFSRRSRNSDAHSKAILFLIKRFQLMNLSSNSKEESFLFFTIRKN</sequence>
<accession>A0ABD2CUT3</accession>
<feature type="non-terminal residue" evidence="1">
    <location>
        <position position="1"/>
    </location>
</feature>
<dbReference type="Proteomes" id="UP001607303">
    <property type="component" value="Unassembled WGS sequence"/>
</dbReference>
<gene>
    <name evidence="1" type="ORF">V1477_003414</name>
</gene>
<keyword evidence="2" id="KW-1185">Reference proteome</keyword>
<protein>
    <submittedName>
        <fullName evidence="1">Uncharacterized protein</fullName>
    </submittedName>
</protein>
<evidence type="ECO:0000313" key="1">
    <source>
        <dbReference type="EMBL" id="KAL2748771.1"/>
    </source>
</evidence>
<name>A0ABD2CUT3_VESMC</name>
<evidence type="ECO:0000313" key="2">
    <source>
        <dbReference type="Proteomes" id="UP001607303"/>
    </source>
</evidence>
<organism evidence="1 2">
    <name type="scientific">Vespula maculifrons</name>
    <name type="common">Eastern yellow jacket</name>
    <name type="synonym">Wasp</name>
    <dbReference type="NCBI Taxonomy" id="7453"/>
    <lineage>
        <taxon>Eukaryota</taxon>
        <taxon>Metazoa</taxon>
        <taxon>Ecdysozoa</taxon>
        <taxon>Arthropoda</taxon>
        <taxon>Hexapoda</taxon>
        <taxon>Insecta</taxon>
        <taxon>Pterygota</taxon>
        <taxon>Neoptera</taxon>
        <taxon>Endopterygota</taxon>
        <taxon>Hymenoptera</taxon>
        <taxon>Apocrita</taxon>
        <taxon>Aculeata</taxon>
        <taxon>Vespoidea</taxon>
        <taxon>Vespidae</taxon>
        <taxon>Vespinae</taxon>
        <taxon>Vespula</taxon>
    </lineage>
</organism>
<dbReference type="EMBL" id="JAYRBN010000031">
    <property type="protein sequence ID" value="KAL2748771.1"/>
    <property type="molecule type" value="Genomic_DNA"/>
</dbReference>
<comment type="caution">
    <text evidence="1">The sequence shown here is derived from an EMBL/GenBank/DDBJ whole genome shotgun (WGS) entry which is preliminary data.</text>
</comment>
<proteinExistence type="predicted"/>
<dbReference type="AlphaFoldDB" id="A0ABD2CUT3"/>